<dbReference type="GO" id="GO:0016020">
    <property type="term" value="C:membrane"/>
    <property type="evidence" value="ECO:0007669"/>
    <property type="project" value="UniProtKB-SubCell"/>
</dbReference>
<feature type="transmembrane region" description="Helical" evidence="5">
    <location>
        <begin position="365"/>
        <end position="386"/>
    </location>
</feature>
<dbReference type="Pfam" id="PF12698">
    <property type="entry name" value="ABC2_membrane_3"/>
    <property type="match status" value="1"/>
</dbReference>
<evidence type="ECO:0000259" key="6">
    <source>
        <dbReference type="Pfam" id="PF12698"/>
    </source>
</evidence>
<dbReference type="InterPro" id="IPR013525">
    <property type="entry name" value="ABC2_TM"/>
</dbReference>
<feature type="transmembrane region" description="Helical" evidence="5">
    <location>
        <begin position="20"/>
        <end position="41"/>
    </location>
</feature>
<sequence>MFNFGELVKMEYRKLFQRKLVWITIAVLTAGCIFAGISGLLGKYYINGEQVDTHANMLRTDTAYARRLSGQAVDDALIGRMQEAYGKVPQDAQLYVATSEYQTYARPYSEIHNFVLRIAENRWDTVTSGELYDLRRAAVEQGWTKMFLTAAEKTYLSGLEDQLTVPFTYRYDDGYTNYLSLLYMVAVLMLLGVAVCVPQIFSEEYSRRTDSLIASSPLGKKPLYLAKIVTGLTFSLGLALLLAAVTAVSVFSVYGPDGFSAAIQLDYPTLSWKLTVGEAALLLTGIFLLSSLLFGAVAMLLSLAFRNTAPAMALLLAYLLVTGIFNIPDEYRIAGQLWSYFPVNSCNLTSAFSQRLLQLGDTFLAGWQVTCLLYPVVTVIFLLISYHRYRKIPS</sequence>
<evidence type="ECO:0000313" key="7">
    <source>
        <dbReference type="EMBL" id="HIV13342.1"/>
    </source>
</evidence>
<evidence type="ECO:0000313" key="8">
    <source>
        <dbReference type="Proteomes" id="UP000886723"/>
    </source>
</evidence>
<keyword evidence="4 5" id="KW-0472">Membrane</keyword>
<dbReference type="EMBL" id="DVON01000198">
    <property type="protein sequence ID" value="HIV13342.1"/>
    <property type="molecule type" value="Genomic_DNA"/>
</dbReference>
<evidence type="ECO:0000256" key="3">
    <source>
        <dbReference type="ARBA" id="ARBA00022989"/>
    </source>
</evidence>
<gene>
    <name evidence="7" type="ORF">IAA63_09425</name>
</gene>
<keyword evidence="2 5" id="KW-0812">Transmembrane</keyword>
<feature type="transmembrane region" description="Helical" evidence="5">
    <location>
        <begin position="181"/>
        <end position="202"/>
    </location>
</feature>
<dbReference type="GO" id="GO:0140359">
    <property type="term" value="F:ABC-type transporter activity"/>
    <property type="evidence" value="ECO:0007669"/>
    <property type="project" value="InterPro"/>
</dbReference>
<dbReference type="AlphaFoldDB" id="A0A9D1NVK5"/>
<protein>
    <submittedName>
        <fullName evidence="7">ABC transporter permease</fullName>
    </submittedName>
</protein>
<feature type="transmembrane region" description="Helical" evidence="5">
    <location>
        <begin position="308"/>
        <end position="327"/>
    </location>
</feature>
<dbReference type="PANTHER" id="PTHR43471">
    <property type="entry name" value="ABC TRANSPORTER PERMEASE"/>
    <property type="match status" value="1"/>
</dbReference>
<evidence type="ECO:0000256" key="5">
    <source>
        <dbReference type="SAM" id="Phobius"/>
    </source>
</evidence>
<organism evidence="7 8">
    <name type="scientific">Candidatus Pullilachnospira stercoravium</name>
    <dbReference type="NCBI Taxonomy" id="2840913"/>
    <lineage>
        <taxon>Bacteria</taxon>
        <taxon>Bacillati</taxon>
        <taxon>Bacillota</taxon>
        <taxon>Clostridia</taxon>
        <taxon>Lachnospirales</taxon>
        <taxon>Lachnospiraceae</taxon>
        <taxon>Lachnospiraceae incertae sedis</taxon>
        <taxon>Candidatus Pullilachnospira</taxon>
    </lineage>
</organism>
<accession>A0A9D1NVK5</accession>
<reference evidence="7" key="2">
    <citation type="journal article" date="2021" name="PeerJ">
        <title>Extensive microbial diversity within the chicken gut microbiome revealed by metagenomics and culture.</title>
        <authorList>
            <person name="Gilroy R."/>
            <person name="Ravi A."/>
            <person name="Getino M."/>
            <person name="Pursley I."/>
            <person name="Horton D.L."/>
            <person name="Alikhan N.F."/>
            <person name="Baker D."/>
            <person name="Gharbi K."/>
            <person name="Hall N."/>
            <person name="Watson M."/>
            <person name="Adriaenssens E.M."/>
            <person name="Foster-Nyarko E."/>
            <person name="Jarju S."/>
            <person name="Secka A."/>
            <person name="Antonio M."/>
            <person name="Oren A."/>
            <person name="Chaudhuri R.R."/>
            <person name="La Ragione R."/>
            <person name="Hildebrand F."/>
            <person name="Pallen M.J."/>
        </authorList>
    </citation>
    <scope>NUCLEOTIDE SEQUENCE</scope>
    <source>
        <strain evidence="7">ChiBcec2-4451</strain>
    </source>
</reference>
<name>A0A9D1NVK5_9FIRM</name>
<evidence type="ECO:0000256" key="4">
    <source>
        <dbReference type="ARBA" id="ARBA00023136"/>
    </source>
</evidence>
<evidence type="ECO:0000256" key="2">
    <source>
        <dbReference type="ARBA" id="ARBA00022692"/>
    </source>
</evidence>
<evidence type="ECO:0000256" key="1">
    <source>
        <dbReference type="ARBA" id="ARBA00004141"/>
    </source>
</evidence>
<reference evidence="7" key="1">
    <citation type="submission" date="2020-10" db="EMBL/GenBank/DDBJ databases">
        <authorList>
            <person name="Gilroy R."/>
        </authorList>
    </citation>
    <scope>NUCLEOTIDE SEQUENCE</scope>
    <source>
        <strain evidence="7">ChiBcec2-4451</strain>
    </source>
</reference>
<feature type="transmembrane region" description="Helical" evidence="5">
    <location>
        <begin position="223"/>
        <end position="251"/>
    </location>
</feature>
<proteinExistence type="predicted"/>
<dbReference type="Proteomes" id="UP000886723">
    <property type="component" value="Unassembled WGS sequence"/>
</dbReference>
<feature type="transmembrane region" description="Helical" evidence="5">
    <location>
        <begin position="279"/>
        <end position="301"/>
    </location>
</feature>
<feature type="domain" description="ABC-2 type transporter transmembrane" evidence="6">
    <location>
        <begin position="168"/>
        <end position="344"/>
    </location>
</feature>
<keyword evidence="3 5" id="KW-1133">Transmembrane helix</keyword>
<comment type="caution">
    <text evidence="7">The sequence shown here is derived from an EMBL/GenBank/DDBJ whole genome shotgun (WGS) entry which is preliminary data.</text>
</comment>
<comment type="subcellular location">
    <subcellularLocation>
        <location evidence="1">Membrane</location>
        <topology evidence="1">Multi-pass membrane protein</topology>
    </subcellularLocation>
</comment>